<dbReference type="AlphaFoldDB" id="A0A3B0QT81"/>
<keyword evidence="1" id="KW-0812">Transmembrane</keyword>
<gene>
    <name evidence="2" type="ORF">MNBD_BACTEROID02-899</name>
</gene>
<dbReference type="EMBL" id="UOEB01000185">
    <property type="protein sequence ID" value="VAV84844.1"/>
    <property type="molecule type" value="Genomic_DNA"/>
</dbReference>
<sequence length="80" mass="9482">MNLIVCLDFKINYMIPTNLFRAIADFCTNVLFVPYNALRSLSFDSWWGSNFFNVILFLIVFSLLLFWLSQLQKFKKTSNE</sequence>
<name>A0A3B0QT81_9ZZZZ</name>
<proteinExistence type="predicted"/>
<dbReference type="Pfam" id="PF19868">
    <property type="entry name" value="DUF6341"/>
    <property type="match status" value="1"/>
</dbReference>
<keyword evidence="1" id="KW-0472">Membrane</keyword>
<reference evidence="2" key="1">
    <citation type="submission" date="2018-06" db="EMBL/GenBank/DDBJ databases">
        <authorList>
            <person name="Zhirakovskaya E."/>
        </authorList>
    </citation>
    <scope>NUCLEOTIDE SEQUENCE</scope>
</reference>
<feature type="transmembrane region" description="Helical" evidence="1">
    <location>
        <begin position="50"/>
        <end position="68"/>
    </location>
</feature>
<evidence type="ECO:0000313" key="2">
    <source>
        <dbReference type="EMBL" id="VAV84844.1"/>
    </source>
</evidence>
<protein>
    <submittedName>
        <fullName evidence="2">Uncharacterized protein</fullName>
    </submittedName>
</protein>
<accession>A0A3B0QT81</accession>
<organism evidence="2">
    <name type="scientific">hydrothermal vent metagenome</name>
    <dbReference type="NCBI Taxonomy" id="652676"/>
    <lineage>
        <taxon>unclassified sequences</taxon>
        <taxon>metagenomes</taxon>
        <taxon>ecological metagenomes</taxon>
    </lineage>
</organism>
<dbReference type="InterPro" id="IPR045922">
    <property type="entry name" value="DUF6341"/>
</dbReference>
<evidence type="ECO:0000256" key="1">
    <source>
        <dbReference type="SAM" id="Phobius"/>
    </source>
</evidence>
<keyword evidence="1" id="KW-1133">Transmembrane helix</keyword>